<evidence type="ECO:0000256" key="6">
    <source>
        <dbReference type="SAM" id="SignalP"/>
    </source>
</evidence>
<evidence type="ECO:0000256" key="2">
    <source>
        <dbReference type="ARBA" id="ARBA00022692"/>
    </source>
</evidence>
<keyword evidence="4" id="KW-0472">Membrane</keyword>
<dbReference type="Pfam" id="PF07946">
    <property type="entry name" value="CCDC47"/>
    <property type="match status" value="1"/>
</dbReference>
<keyword evidence="3" id="KW-1133">Transmembrane helix</keyword>
<comment type="subcellular location">
    <subcellularLocation>
        <location evidence="1">Membrane</location>
        <topology evidence="1">Single-pass membrane protein</topology>
    </subcellularLocation>
</comment>
<organism evidence="7 8">
    <name type="scientific">Didymella exigua CBS 183.55</name>
    <dbReference type="NCBI Taxonomy" id="1150837"/>
    <lineage>
        <taxon>Eukaryota</taxon>
        <taxon>Fungi</taxon>
        <taxon>Dikarya</taxon>
        <taxon>Ascomycota</taxon>
        <taxon>Pezizomycotina</taxon>
        <taxon>Dothideomycetes</taxon>
        <taxon>Pleosporomycetidae</taxon>
        <taxon>Pleosporales</taxon>
        <taxon>Pleosporineae</taxon>
        <taxon>Didymellaceae</taxon>
        <taxon>Didymella</taxon>
    </lineage>
</organism>
<evidence type="ECO:0000256" key="3">
    <source>
        <dbReference type="ARBA" id="ARBA00022989"/>
    </source>
</evidence>
<feature type="region of interest" description="Disordered" evidence="5">
    <location>
        <begin position="325"/>
        <end position="364"/>
    </location>
</feature>
<keyword evidence="6" id="KW-0732">Signal</keyword>
<dbReference type="GO" id="GO:0005783">
    <property type="term" value="C:endoplasmic reticulum"/>
    <property type="evidence" value="ECO:0007669"/>
    <property type="project" value="InterPro"/>
</dbReference>
<dbReference type="GO" id="GO:0005509">
    <property type="term" value="F:calcium ion binding"/>
    <property type="evidence" value="ECO:0007669"/>
    <property type="project" value="InterPro"/>
</dbReference>
<sequence>MYILPFLFAIIVLHVWGTRRNRSKARAWAKAHVPVLQNEFIQVGYLRPAAGASGVGEDDLAGALTEASRLENVLREKKADEYTTYATGRQNVAFVDLKLTLAKRFNPFLRFGESILPLFLESFPPPQERLEATAYVFDGQETKIAPVYGKTDAKKVPNSSFDGFVFAVVHKDIMKRLRDDRYDLSLTTTRDHAKLPVWTTVMSESAEVTDTILTPELIKAIQDAGDAFEALVVTDQPMDQPKTLDDTKPRKRINLSLKLQSSYESTLPVFTQFLRLPDLLVSAAHFRPEALRRIRQTREEQIGKIRRLDEEEKAEERKIAADKLKKEQRDAKLGRLSADEQRKFLEKEREKKSKKGMKKSTVKA</sequence>
<evidence type="ECO:0000256" key="4">
    <source>
        <dbReference type="ARBA" id="ARBA00023136"/>
    </source>
</evidence>
<dbReference type="RefSeq" id="XP_033446104.1">
    <property type="nucleotide sequence ID" value="XM_033593464.1"/>
</dbReference>
<proteinExistence type="predicted"/>
<dbReference type="Proteomes" id="UP000800082">
    <property type="component" value="Unassembled WGS sequence"/>
</dbReference>
<feature type="chain" id="PRO_5025515969" evidence="6">
    <location>
        <begin position="18"/>
        <end position="364"/>
    </location>
</feature>
<dbReference type="AlphaFoldDB" id="A0A6A5RDV2"/>
<feature type="compositionally biased region" description="Basic residues" evidence="5">
    <location>
        <begin position="352"/>
        <end position="364"/>
    </location>
</feature>
<keyword evidence="8" id="KW-1185">Reference proteome</keyword>
<name>A0A6A5RDV2_9PLEO</name>
<dbReference type="GO" id="GO:0016020">
    <property type="term" value="C:membrane"/>
    <property type="evidence" value="ECO:0007669"/>
    <property type="project" value="UniProtKB-SubCell"/>
</dbReference>
<evidence type="ECO:0000313" key="7">
    <source>
        <dbReference type="EMBL" id="KAF1925852.1"/>
    </source>
</evidence>
<feature type="signal peptide" evidence="6">
    <location>
        <begin position="1"/>
        <end position="17"/>
    </location>
</feature>
<dbReference type="PANTHER" id="PTHR12883">
    <property type="entry name" value="ADIPOCYTE-SPECIFIC PROTEIN 4-RELATED"/>
    <property type="match status" value="1"/>
</dbReference>
<dbReference type="GeneID" id="54351132"/>
<evidence type="ECO:0000256" key="1">
    <source>
        <dbReference type="ARBA" id="ARBA00004167"/>
    </source>
</evidence>
<evidence type="ECO:0000313" key="8">
    <source>
        <dbReference type="Proteomes" id="UP000800082"/>
    </source>
</evidence>
<reference evidence="7" key="1">
    <citation type="journal article" date="2020" name="Stud. Mycol.">
        <title>101 Dothideomycetes genomes: a test case for predicting lifestyles and emergence of pathogens.</title>
        <authorList>
            <person name="Haridas S."/>
            <person name="Albert R."/>
            <person name="Binder M."/>
            <person name="Bloem J."/>
            <person name="Labutti K."/>
            <person name="Salamov A."/>
            <person name="Andreopoulos B."/>
            <person name="Baker S."/>
            <person name="Barry K."/>
            <person name="Bills G."/>
            <person name="Bluhm B."/>
            <person name="Cannon C."/>
            <person name="Castanera R."/>
            <person name="Culley D."/>
            <person name="Daum C."/>
            <person name="Ezra D."/>
            <person name="Gonzalez J."/>
            <person name="Henrissat B."/>
            <person name="Kuo A."/>
            <person name="Liang C."/>
            <person name="Lipzen A."/>
            <person name="Lutzoni F."/>
            <person name="Magnuson J."/>
            <person name="Mondo S."/>
            <person name="Nolan M."/>
            <person name="Ohm R."/>
            <person name="Pangilinan J."/>
            <person name="Park H.-J."/>
            <person name="Ramirez L."/>
            <person name="Alfaro M."/>
            <person name="Sun H."/>
            <person name="Tritt A."/>
            <person name="Yoshinaga Y."/>
            <person name="Zwiers L.-H."/>
            <person name="Turgeon B."/>
            <person name="Goodwin S."/>
            <person name="Spatafora J."/>
            <person name="Crous P."/>
            <person name="Grigoriev I."/>
        </authorList>
    </citation>
    <scope>NUCLEOTIDE SEQUENCE</scope>
    <source>
        <strain evidence="7">CBS 183.55</strain>
    </source>
</reference>
<gene>
    <name evidence="7" type="ORF">M421DRAFT_423415</name>
</gene>
<protein>
    <submittedName>
        <fullName evidence="7">DUF1682-domain-containing protein</fullName>
    </submittedName>
</protein>
<dbReference type="EMBL" id="ML978981">
    <property type="protein sequence ID" value="KAF1925852.1"/>
    <property type="molecule type" value="Genomic_DNA"/>
</dbReference>
<feature type="compositionally biased region" description="Basic and acidic residues" evidence="5">
    <location>
        <begin position="325"/>
        <end position="351"/>
    </location>
</feature>
<keyword evidence="2" id="KW-0812">Transmembrane</keyword>
<dbReference type="OrthoDB" id="10039147at2759"/>
<accession>A0A6A5RDV2</accession>
<dbReference type="PANTHER" id="PTHR12883:SF0">
    <property type="entry name" value="PAT COMPLEX SUBUNIT CCDC47"/>
    <property type="match status" value="1"/>
</dbReference>
<dbReference type="GO" id="GO:0032469">
    <property type="term" value="P:endoplasmic reticulum calcium ion homeostasis"/>
    <property type="evidence" value="ECO:0007669"/>
    <property type="project" value="InterPro"/>
</dbReference>
<dbReference type="InterPro" id="IPR012879">
    <property type="entry name" value="CCDC47"/>
</dbReference>
<evidence type="ECO:0000256" key="5">
    <source>
        <dbReference type="SAM" id="MobiDB-lite"/>
    </source>
</evidence>